<keyword evidence="2" id="KW-1133">Transmembrane helix</keyword>
<evidence type="ECO:0000256" key="1">
    <source>
        <dbReference type="SAM" id="MobiDB-lite"/>
    </source>
</evidence>
<keyword evidence="2" id="KW-0472">Membrane</keyword>
<evidence type="ECO:0000313" key="5">
    <source>
        <dbReference type="Proteomes" id="UP000677913"/>
    </source>
</evidence>
<evidence type="ECO:0000256" key="3">
    <source>
        <dbReference type="SAM" id="SignalP"/>
    </source>
</evidence>
<dbReference type="Proteomes" id="UP000677913">
    <property type="component" value="Unassembled WGS sequence"/>
</dbReference>
<feature type="transmembrane region" description="Helical" evidence="2">
    <location>
        <begin position="72"/>
        <end position="91"/>
    </location>
</feature>
<reference evidence="4" key="1">
    <citation type="submission" date="2021-04" db="EMBL/GenBank/DDBJ databases">
        <title>Genome based classification of Actinospica acidithermotolerans sp. nov., an actinobacterium isolated from an Indonesian hot spring.</title>
        <authorList>
            <person name="Kusuma A.B."/>
            <person name="Putra K.E."/>
            <person name="Nafisah S."/>
            <person name="Loh J."/>
            <person name="Nouioui I."/>
            <person name="Goodfellow M."/>
        </authorList>
    </citation>
    <scope>NUCLEOTIDE SEQUENCE</scope>
    <source>
        <strain evidence="4">DSM 45618</strain>
    </source>
</reference>
<keyword evidence="5" id="KW-1185">Reference proteome</keyword>
<dbReference type="InterPro" id="IPR021235">
    <property type="entry name" value="DUF2637"/>
</dbReference>
<protein>
    <submittedName>
        <fullName evidence="4">DUF2637 domain-containing protein</fullName>
    </submittedName>
</protein>
<dbReference type="RefSeq" id="WP_211471406.1">
    <property type="nucleotide sequence ID" value="NZ_JAGSXH010000144.1"/>
</dbReference>
<feature type="transmembrane region" description="Helical" evidence="2">
    <location>
        <begin position="41"/>
        <end position="60"/>
    </location>
</feature>
<comment type="caution">
    <text evidence="4">The sequence shown here is derived from an EMBL/GenBank/DDBJ whole genome shotgun (WGS) entry which is preliminary data.</text>
</comment>
<dbReference type="AlphaFoldDB" id="A0A8J7WPZ6"/>
<evidence type="ECO:0000256" key="2">
    <source>
        <dbReference type="SAM" id="Phobius"/>
    </source>
</evidence>
<gene>
    <name evidence="4" type="ORF">KGA66_25315</name>
</gene>
<proteinExistence type="predicted"/>
<organism evidence="4 5">
    <name type="scientific">Actinocrinis puniceicyclus</name>
    <dbReference type="NCBI Taxonomy" id="977794"/>
    <lineage>
        <taxon>Bacteria</taxon>
        <taxon>Bacillati</taxon>
        <taxon>Actinomycetota</taxon>
        <taxon>Actinomycetes</taxon>
        <taxon>Catenulisporales</taxon>
        <taxon>Actinospicaceae</taxon>
        <taxon>Actinocrinis</taxon>
    </lineage>
</organism>
<keyword evidence="3" id="KW-0732">Signal</keyword>
<dbReference type="Pfam" id="PF10935">
    <property type="entry name" value="DUF2637"/>
    <property type="match status" value="1"/>
</dbReference>
<accession>A0A8J7WPZ6</accession>
<sequence>MLALASCVLLALACASAWLSYHAQVSYVLAHNGNQGAEARIWALLLDTGTAGVSLLRLYETLRRRPAVATRISLLGCIAASVTMNVLHAPARSPGGYLVAAVPPVMYAVFLEHLLANLRSLLMAGEQRRSLWRTLTLWVNFPALMWSGRRDCLRRDAEGALTVPRCVSCADEAASCASSDGGGSVEQVQDAGDQPDNGRLARTLRRGRGPGPKRVAFEAALTDQVRSGDLRLFSEDGRERNAAAYQAAASLPVPLSRGTARRYVVQALPRLEGTGAGSGAPVPDGRPKTG</sequence>
<feature type="region of interest" description="Disordered" evidence="1">
    <location>
        <begin position="176"/>
        <end position="212"/>
    </location>
</feature>
<keyword evidence="2" id="KW-0812">Transmembrane</keyword>
<feature type="signal peptide" evidence="3">
    <location>
        <begin position="1"/>
        <end position="23"/>
    </location>
</feature>
<dbReference type="EMBL" id="JAGSXH010000144">
    <property type="protein sequence ID" value="MBS2966386.1"/>
    <property type="molecule type" value="Genomic_DNA"/>
</dbReference>
<feature type="transmembrane region" description="Helical" evidence="2">
    <location>
        <begin position="97"/>
        <end position="118"/>
    </location>
</feature>
<evidence type="ECO:0000313" key="4">
    <source>
        <dbReference type="EMBL" id="MBS2966386.1"/>
    </source>
</evidence>
<name>A0A8J7WPZ6_9ACTN</name>
<feature type="chain" id="PRO_5039664170" evidence="3">
    <location>
        <begin position="24"/>
        <end position="290"/>
    </location>
</feature>
<feature type="region of interest" description="Disordered" evidence="1">
    <location>
        <begin position="269"/>
        <end position="290"/>
    </location>
</feature>